<feature type="region of interest" description="Disordered" evidence="1">
    <location>
        <begin position="106"/>
        <end position="234"/>
    </location>
</feature>
<feature type="region of interest" description="Disordered" evidence="1">
    <location>
        <begin position="475"/>
        <end position="496"/>
    </location>
</feature>
<feature type="compositionally biased region" description="Acidic residues" evidence="1">
    <location>
        <begin position="109"/>
        <end position="122"/>
    </location>
</feature>
<reference evidence="2 3" key="1">
    <citation type="submission" date="2023-08" db="EMBL/GenBank/DDBJ databases">
        <title>Black Yeasts Isolated from many extreme environments.</title>
        <authorList>
            <person name="Coleine C."/>
            <person name="Stajich J.E."/>
            <person name="Selbmann L."/>
        </authorList>
    </citation>
    <scope>NUCLEOTIDE SEQUENCE [LARGE SCALE GENOMIC DNA]</scope>
    <source>
        <strain evidence="2 3">CCFEE 5885</strain>
    </source>
</reference>
<feature type="region of interest" description="Disordered" evidence="1">
    <location>
        <begin position="304"/>
        <end position="333"/>
    </location>
</feature>
<gene>
    <name evidence="2" type="ORF">LTR24_000075</name>
</gene>
<dbReference type="EMBL" id="JAVRRG010000001">
    <property type="protein sequence ID" value="KAK5102516.1"/>
    <property type="molecule type" value="Genomic_DNA"/>
</dbReference>
<sequence length="496" mass="56844">MNAVYQGYRQLQSEWKHKYVPKITELLARPRTTSSLERRQIDTRKLSNKIQKNIVTVKDMLRTELRRRSSSQRGAAGRRILEMTQHIAHLVDEEVNDYQQLLENALNDTSDDETLVDSEEERELYGQGQHDQLGDRHQGRPGLRDAPARPQRTVRFLPDSATPIVPPARPRSPSRSRARSPPPRSSFPPHSPYSSRNVNHSPALTSQTVPRPDQGITRVSTTFRPDDNRRVSVPEQIPSAAYQRPLPSVDHNIPLQSQQYFHTRHQTPAMTNEFASRSYDLDGRIIDGHHPTNLQGMSAAHANQDRGSFVPGSARSQDIPSHQAQRPTSHRERVYARYGSYAAQETRRPDVSQQSATRLPTRFPSLEALRGPQLETFPRQAPVEPAWAWRAREDYGPESTYLAQHRQAAAPQSQYLDRNDHQQYHHASNQAPPAGHHYIHNRQYQADYDEIQMFAALRLSESDIMNDTTAWQAEADEQGRYVRPGQEHHSTRRGNW</sequence>
<feature type="compositionally biased region" description="Basic and acidic residues" evidence="1">
    <location>
        <begin position="132"/>
        <end position="147"/>
    </location>
</feature>
<proteinExistence type="predicted"/>
<evidence type="ECO:0000313" key="3">
    <source>
        <dbReference type="Proteomes" id="UP001345013"/>
    </source>
</evidence>
<organism evidence="2 3">
    <name type="scientific">Lithohypha guttulata</name>
    <dbReference type="NCBI Taxonomy" id="1690604"/>
    <lineage>
        <taxon>Eukaryota</taxon>
        <taxon>Fungi</taxon>
        <taxon>Dikarya</taxon>
        <taxon>Ascomycota</taxon>
        <taxon>Pezizomycotina</taxon>
        <taxon>Eurotiomycetes</taxon>
        <taxon>Chaetothyriomycetidae</taxon>
        <taxon>Chaetothyriales</taxon>
        <taxon>Trichomeriaceae</taxon>
        <taxon>Lithohypha</taxon>
    </lineage>
</organism>
<feature type="compositionally biased region" description="Polar residues" evidence="1">
    <location>
        <begin position="314"/>
        <end position="327"/>
    </location>
</feature>
<evidence type="ECO:0000256" key="1">
    <source>
        <dbReference type="SAM" id="MobiDB-lite"/>
    </source>
</evidence>
<comment type="caution">
    <text evidence="2">The sequence shown here is derived from an EMBL/GenBank/DDBJ whole genome shotgun (WGS) entry which is preliminary data.</text>
</comment>
<accession>A0ABR0KPM7</accession>
<feature type="compositionally biased region" description="Polar residues" evidence="1">
    <location>
        <begin position="197"/>
        <end position="209"/>
    </location>
</feature>
<protein>
    <submittedName>
        <fullName evidence="2">Uncharacterized protein</fullName>
    </submittedName>
</protein>
<dbReference type="Proteomes" id="UP001345013">
    <property type="component" value="Unassembled WGS sequence"/>
</dbReference>
<name>A0ABR0KPM7_9EURO</name>
<evidence type="ECO:0000313" key="2">
    <source>
        <dbReference type="EMBL" id="KAK5102516.1"/>
    </source>
</evidence>
<feature type="compositionally biased region" description="Pro residues" evidence="1">
    <location>
        <begin position="180"/>
        <end position="191"/>
    </location>
</feature>
<keyword evidence="3" id="KW-1185">Reference proteome</keyword>
<feature type="compositionally biased region" description="Basic and acidic residues" evidence="1">
    <location>
        <begin position="477"/>
        <end position="489"/>
    </location>
</feature>